<dbReference type="EMBL" id="JARAOO010000010">
    <property type="protein sequence ID" value="KAJ7952490.1"/>
    <property type="molecule type" value="Genomic_DNA"/>
</dbReference>
<sequence>MMKSNRDATIHWIQVGEKQQPMRLIKLLEKSTILQGFKGVGEFDSNQVPPLDAEEPPNCWSLAVVTLASIAVALPNTNTCLIKELICTLNEGLPYVKLIENDLDREGNLINIRQAADIVWLGVDLYQNWLDVNLHKLSLEEKNPKETLERLADAAKIRYEEYKKKYVNVCLKEIPSKWPVKVLVANSYVQDKS</sequence>
<reference evidence="1" key="1">
    <citation type="journal article" date="2023" name="Science">
        <title>Elucidation of the pathway for biosynthesis of saponin adjuvants from the soapbark tree.</title>
        <authorList>
            <person name="Reed J."/>
            <person name="Orme A."/>
            <person name="El-Demerdash A."/>
            <person name="Owen C."/>
            <person name="Martin L.B.B."/>
            <person name="Misra R.C."/>
            <person name="Kikuchi S."/>
            <person name="Rejzek M."/>
            <person name="Martin A.C."/>
            <person name="Harkess A."/>
            <person name="Leebens-Mack J."/>
            <person name="Louveau T."/>
            <person name="Stephenson M.J."/>
            <person name="Osbourn A."/>
        </authorList>
    </citation>
    <scope>NUCLEOTIDE SEQUENCE</scope>
    <source>
        <strain evidence="1">S10</strain>
    </source>
</reference>
<dbReference type="PANTHER" id="PTHR35307:SF3">
    <property type="entry name" value="DUF4220 DOMAIN-CONTAINING PROTEIN"/>
    <property type="match status" value="1"/>
</dbReference>
<comment type="caution">
    <text evidence="1">The sequence shown here is derived from an EMBL/GenBank/DDBJ whole genome shotgun (WGS) entry which is preliminary data.</text>
</comment>
<protein>
    <submittedName>
        <fullName evidence="1">Plant/MNJ7-17 protein</fullName>
    </submittedName>
</protein>
<accession>A0AAD7L6J3</accession>
<dbReference type="PANTHER" id="PTHR35307">
    <property type="entry name" value="PROTEIN, PUTATIVE-RELATED"/>
    <property type="match status" value="1"/>
</dbReference>
<evidence type="ECO:0000313" key="2">
    <source>
        <dbReference type="Proteomes" id="UP001163823"/>
    </source>
</evidence>
<dbReference type="AlphaFoldDB" id="A0AAD7L6J3"/>
<dbReference type="Proteomes" id="UP001163823">
    <property type="component" value="Chromosome 10"/>
</dbReference>
<dbReference type="KEGG" id="qsa:O6P43_024330"/>
<proteinExistence type="predicted"/>
<gene>
    <name evidence="1" type="ORF">O6P43_024330</name>
</gene>
<evidence type="ECO:0000313" key="1">
    <source>
        <dbReference type="EMBL" id="KAJ7952490.1"/>
    </source>
</evidence>
<keyword evidence="2" id="KW-1185">Reference proteome</keyword>
<organism evidence="1 2">
    <name type="scientific">Quillaja saponaria</name>
    <name type="common">Soap bark tree</name>
    <dbReference type="NCBI Taxonomy" id="32244"/>
    <lineage>
        <taxon>Eukaryota</taxon>
        <taxon>Viridiplantae</taxon>
        <taxon>Streptophyta</taxon>
        <taxon>Embryophyta</taxon>
        <taxon>Tracheophyta</taxon>
        <taxon>Spermatophyta</taxon>
        <taxon>Magnoliopsida</taxon>
        <taxon>eudicotyledons</taxon>
        <taxon>Gunneridae</taxon>
        <taxon>Pentapetalae</taxon>
        <taxon>rosids</taxon>
        <taxon>fabids</taxon>
        <taxon>Fabales</taxon>
        <taxon>Quillajaceae</taxon>
        <taxon>Quillaja</taxon>
    </lineage>
</organism>
<name>A0AAD7L6J3_QUISA</name>